<comment type="caution">
    <text evidence="1">The sequence shown here is derived from an EMBL/GenBank/DDBJ whole genome shotgun (WGS) entry which is preliminary data.</text>
</comment>
<dbReference type="EMBL" id="AESD01000703">
    <property type="protein sequence ID" value="EHJ10591.1"/>
    <property type="molecule type" value="Genomic_DNA"/>
</dbReference>
<organism evidence="1 2">
    <name type="scientific">Crocosphaera watsonii WH 0003</name>
    <dbReference type="NCBI Taxonomy" id="423471"/>
    <lineage>
        <taxon>Bacteria</taxon>
        <taxon>Bacillati</taxon>
        <taxon>Cyanobacteriota</taxon>
        <taxon>Cyanophyceae</taxon>
        <taxon>Oscillatoriophycideae</taxon>
        <taxon>Chroococcales</taxon>
        <taxon>Aphanothecaceae</taxon>
        <taxon>Crocosphaera</taxon>
    </lineage>
</organism>
<sequence length="105" mass="12460">MLVDLLDSLKYLLDTGKSPNDFTLEDTRKMLSHSPDQDEQANVEEEHKRLQESLIVVPEDFKPTIFVINDVMTKFLYQYPGTFVLEILITSWRKRLEDFVSKFYR</sequence>
<name>G5JB45_CROWT</name>
<evidence type="ECO:0000313" key="2">
    <source>
        <dbReference type="Proteomes" id="UP000003477"/>
    </source>
</evidence>
<dbReference type="PATRIC" id="fig|423471.3.peg.4360"/>
<protein>
    <submittedName>
        <fullName evidence="1">Uncharacterized protein</fullName>
    </submittedName>
</protein>
<evidence type="ECO:0000313" key="1">
    <source>
        <dbReference type="EMBL" id="EHJ10591.1"/>
    </source>
</evidence>
<dbReference type="Proteomes" id="UP000003477">
    <property type="component" value="Unassembled WGS sequence"/>
</dbReference>
<gene>
    <name evidence="1" type="ORF">CWATWH0003_4657</name>
</gene>
<reference evidence="1 2" key="1">
    <citation type="journal article" date="2011" name="Front. Microbiol.">
        <title>Two Strains of Crocosphaera watsonii with Highly Conserved Genomes are Distinguished by Strain-Specific Features.</title>
        <authorList>
            <person name="Bench S.R."/>
            <person name="Ilikchyan I.N."/>
            <person name="Tripp H.J."/>
            <person name="Zehr J.P."/>
        </authorList>
    </citation>
    <scope>NUCLEOTIDE SEQUENCE [LARGE SCALE GENOMIC DNA]</scope>
    <source>
        <strain evidence="1 2">WH 0003</strain>
    </source>
</reference>
<dbReference type="AlphaFoldDB" id="G5JB45"/>
<proteinExistence type="predicted"/>
<accession>G5JB45</accession>